<organism evidence="1 2">
    <name type="scientific">Pseudomonas chlororaphis</name>
    <dbReference type="NCBI Taxonomy" id="587753"/>
    <lineage>
        <taxon>Bacteria</taxon>
        <taxon>Pseudomonadati</taxon>
        <taxon>Pseudomonadota</taxon>
        <taxon>Gammaproteobacteria</taxon>
        <taxon>Pseudomonadales</taxon>
        <taxon>Pseudomonadaceae</taxon>
        <taxon>Pseudomonas</taxon>
    </lineage>
</organism>
<evidence type="ECO:0000313" key="2">
    <source>
        <dbReference type="Proteomes" id="UP000268048"/>
    </source>
</evidence>
<reference evidence="1 2" key="1">
    <citation type="submission" date="2018-03" db="EMBL/GenBank/DDBJ databases">
        <title>Diversity of phytobeneficial traits revealed by whole-genome analysis of worldwide-isolated phenazine-producing Pseudomonas spp.</title>
        <authorList>
            <person name="Biessy A."/>
            <person name="Novinscak A."/>
            <person name="Blom J."/>
            <person name="Leger G."/>
            <person name="Thomashow L.S."/>
            <person name="Cazorla F.M."/>
            <person name="Josic D."/>
            <person name="Filion M."/>
        </authorList>
    </citation>
    <scope>NUCLEOTIDE SEQUENCE [LARGE SCALE GENOMIC DNA]</scope>
    <source>
        <strain evidence="1 2">B25</strain>
    </source>
</reference>
<dbReference type="AlphaFoldDB" id="A0A3G7TRT1"/>
<protein>
    <submittedName>
        <fullName evidence="1">Uncharacterized protein</fullName>
    </submittedName>
</protein>
<dbReference type="EMBL" id="CP027753">
    <property type="protein sequence ID" value="AZE49132.1"/>
    <property type="molecule type" value="Genomic_DNA"/>
</dbReference>
<dbReference type="RefSeq" id="WP_124320933.1">
    <property type="nucleotide sequence ID" value="NZ_CP027753.1"/>
</dbReference>
<dbReference type="Proteomes" id="UP000268048">
    <property type="component" value="Chromosome"/>
</dbReference>
<gene>
    <name evidence="1" type="ORF">C4K04_3460</name>
</gene>
<proteinExistence type="predicted"/>
<accession>A0A3G7TRT1</accession>
<name>A0A3G7TRT1_9PSED</name>
<evidence type="ECO:0000313" key="1">
    <source>
        <dbReference type="EMBL" id="AZE49132.1"/>
    </source>
</evidence>
<sequence length="144" mass="16584">MNQEHGRSMIFSSLFNDDFLARPFVRQTVMCPWFYLQAEVREGKEFVGEMLMVSSFDSLKDILEQQHDSFRVRSIQYVTPGVVNKTGHWCMEPLLEASEAVGQSGEKIPILTVAGRTYSQMDISTEIDFTNVKVLFTHETDRHD</sequence>